<proteinExistence type="predicted"/>
<name>A0A6J5NYJ0_9CAUD</name>
<gene>
    <name evidence="1" type="ORF">UFOVP828_92</name>
</gene>
<organism evidence="1">
    <name type="scientific">uncultured Caudovirales phage</name>
    <dbReference type="NCBI Taxonomy" id="2100421"/>
    <lineage>
        <taxon>Viruses</taxon>
        <taxon>Duplodnaviria</taxon>
        <taxon>Heunggongvirae</taxon>
        <taxon>Uroviricota</taxon>
        <taxon>Caudoviricetes</taxon>
        <taxon>Peduoviridae</taxon>
        <taxon>Maltschvirus</taxon>
        <taxon>Maltschvirus maltsch</taxon>
    </lineage>
</organism>
<accession>A0A6J5NYJ0</accession>
<sequence length="133" mass="15119">MSEEFEEGCDFCGNEECSCLDPDINPDSPNYGLVMLNMEEWEHHFKPVKNHLDENASFNDGSGGLMFETYDHEYDHVAAVGAENPNKIWTLVDGEDGETIIINGWAFVNRIGYFITEVPYDDMLDIVVCLDKE</sequence>
<dbReference type="EMBL" id="LR796766">
    <property type="protein sequence ID" value="CAB4164730.1"/>
    <property type="molecule type" value="Genomic_DNA"/>
</dbReference>
<protein>
    <submittedName>
        <fullName evidence="1">Uncharacterized protein</fullName>
    </submittedName>
</protein>
<evidence type="ECO:0000313" key="1">
    <source>
        <dbReference type="EMBL" id="CAB4164730.1"/>
    </source>
</evidence>
<reference evidence="1" key="1">
    <citation type="submission" date="2020-04" db="EMBL/GenBank/DDBJ databases">
        <authorList>
            <person name="Chiriac C."/>
            <person name="Salcher M."/>
            <person name="Ghai R."/>
            <person name="Kavagutti S V."/>
        </authorList>
    </citation>
    <scope>NUCLEOTIDE SEQUENCE</scope>
</reference>